<dbReference type="EMBL" id="CP031264">
    <property type="protein sequence ID" value="AXI80143.1"/>
    <property type="molecule type" value="Genomic_DNA"/>
</dbReference>
<dbReference type="KEGG" id="stri:C7M71_024860"/>
<dbReference type="Proteomes" id="UP000249340">
    <property type="component" value="Chromosome"/>
</dbReference>
<gene>
    <name evidence="1" type="ORF">C7M71_024860</name>
</gene>
<dbReference type="RefSeq" id="WP_111489091.1">
    <property type="nucleotide sequence ID" value="NZ_CP031264.1"/>
</dbReference>
<sequence length="97" mass="10779">MDDLTTWPTPLAGLVTEFTQRHAAARIPRDCFVDTDIGDYADLAAMATLLTGHLVRARRCTRLLDHEADSIREHGLLLADGQGVADHRACRTRRRLG</sequence>
<proteinExistence type="predicted"/>
<name>A0A345T2D8_9ACTN</name>
<dbReference type="AlphaFoldDB" id="A0A345T2D8"/>
<protein>
    <submittedName>
        <fullName evidence="1">Uncharacterized protein</fullName>
    </submittedName>
</protein>
<dbReference type="OrthoDB" id="9801870at2"/>
<accession>A0A345T2D8</accession>
<keyword evidence="2" id="KW-1185">Reference proteome</keyword>
<organism evidence="1 2">
    <name type="scientific">Peterkaempfera bronchialis</name>
    <dbReference type="NCBI Taxonomy" id="2126346"/>
    <lineage>
        <taxon>Bacteria</taxon>
        <taxon>Bacillati</taxon>
        <taxon>Actinomycetota</taxon>
        <taxon>Actinomycetes</taxon>
        <taxon>Kitasatosporales</taxon>
        <taxon>Streptomycetaceae</taxon>
        <taxon>Peterkaempfera</taxon>
    </lineage>
</organism>
<evidence type="ECO:0000313" key="1">
    <source>
        <dbReference type="EMBL" id="AXI80143.1"/>
    </source>
</evidence>
<reference evidence="2" key="1">
    <citation type="submission" date="2018-07" db="EMBL/GenBank/DDBJ databases">
        <title>Streptacidiphilus bronchialis DSM 106435 chromosome.</title>
        <authorList>
            <person name="Batra D."/>
            <person name="Gulvik C.A."/>
        </authorList>
    </citation>
    <scope>NUCLEOTIDE SEQUENCE [LARGE SCALE GENOMIC DNA]</scope>
    <source>
        <strain evidence="2">DSM 106435</strain>
    </source>
</reference>
<evidence type="ECO:0000313" key="2">
    <source>
        <dbReference type="Proteomes" id="UP000249340"/>
    </source>
</evidence>